<evidence type="ECO:0000313" key="2">
    <source>
        <dbReference type="EMBL" id="ASI13444.1"/>
    </source>
</evidence>
<dbReference type="KEGG" id="marh:Mia14_0101"/>
<evidence type="ECO:0000313" key="3">
    <source>
        <dbReference type="Proteomes" id="UP000197679"/>
    </source>
</evidence>
<proteinExistence type="predicted"/>
<dbReference type="RefSeq" id="WP_088819612.1">
    <property type="nucleotide sequence ID" value="NZ_CP019964.1"/>
</dbReference>
<dbReference type="EMBL" id="CP019964">
    <property type="protein sequence ID" value="ASI13444.1"/>
    <property type="molecule type" value="Genomic_DNA"/>
</dbReference>
<name>A0A218NLT9_9ARCH</name>
<keyword evidence="3" id="KW-1185">Reference proteome</keyword>
<evidence type="ECO:0000256" key="1">
    <source>
        <dbReference type="SAM" id="Phobius"/>
    </source>
</evidence>
<keyword evidence="1" id="KW-1133">Transmembrane helix</keyword>
<sequence>MYKRSQAALDFLVSYGIAFLVIAIAIYIIFTSGIFSPSITPTSCTPSPGFECLPSLLSTNGTIIMRILQVTGSTIRINGIACTTLLENATNQIPLYGNINITGPAASPQFYPNGYEIPNGGIEYSDNYTTLEAKCYGGKSSLATGKLGNIFKGYVVLNYTMENSDRPYIKQEVAYLTIKYT</sequence>
<keyword evidence="1" id="KW-0472">Membrane</keyword>
<protein>
    <submittedName>
        <fullName evidence="2">Uncharacterized protein</fullName>
    </submittedName>
</protein>
<feature type="transmembrane region" description="Helical" evidence="1">
    <location>
        <begin position="12"/>
        <end position="35"/>
    </location>
</feature>
<dbReference type="Proteomes" id="UP000197679">
    <property type="component" value="Chromosome"/>
</dbReference>
<dbReference type="AlphaFoldDB" id="A0A218NLT9"/>
<accession>A0A218NLT9</accession>
<organism evidence="2 3">
    <name type="scientific">Candidatus Mancarchaeum acidiphilum</name>
    <dbReference type="NCBI Taxonomy" id="1920749"/>
    <lineage>
        <taxon>Archaea</taxon>
        <taxon>Candidatus Micrarchaeota</taxon>
        <taxon>Candidatus Mancarchaeum</taxon>
    </lineage>
</organism>
<keyword evidence="1" id="KW-0812">Transmembrane</keyword>
<gene>
    <name evidence="2" type="ORF">Mia14_0101</name>
</gene>
<reference evidence="2 3" key="1">
    <citation type="journal article" date="2017" name="Nat. Commun.">
        <title>'ARMAN' archaea depend on association with euryarchaeal host in culture and in situ.</title>
        <authorList>
            <person name="Golyshina O."/>
            <person name="Toshchakov S."/>
            <person name="Makarova K."/>
            <person name="Gavrilov S."/>
            <person name="Korzhenkov A."/>
            <person name="La Cono V."/>
            <person name="Arcadi E."/>
            <person name="Nechitaylo T."/>
            <person name="Ferrer M."/>
            <person name="Kublanov I."/>
            <person name="Wolf Y."/>
            <person name="Yakimov M."/>
            <person name="Golyshin P."/>
            <person name="Slesarev A."/>
            <person name="Kozyavkin S."/>
        </authorList>
    </citation>
    <scope>NUCLEOTIDE SEQUENCE [LARGE SCALE GENOMIC DNA]</scope>
    <source>
        <strain evidence="2 3">Mia14</strain>
    </source>
</reference>
<dbReference type="GeneID" id="33313661"/>